<dbReference type="RefSeq" id="WP_006597632.1">
    <property type="nucleotide sequence ID" value="NZ_GL622359.1"/>
</dbReference>
<dbReference type="InterPro" id="IPR006070">
    <property type="entry name" value="Sua5-like_dom"/>
</dbReference>
<protein>
    <recommendedName>
        <fullName evidence="10">Carbamoyltransferase</fullName>
        <ecNumber evidence="10">6.2.-.-</ecNumber>
    </recommendedName>
</protein>
<evidence type="ECO:0000259" key="13">
    <source>
        <dbReference type="PROSITE" id="PS51163"/>
    </source>
</evidence>
<dbReference type="STRING" id="887929.HMP0721_0215"/>
<dbReference type="GO" id="GO:0003998">
    <property type="term" value="F:acylphosphatase activity"/>
    <property type="evidence" value="ECO:0007669"/>
    <property type="project" value="UniProtKB-EC"/>
</dbReference>
<dbReference type="InterPro" id="IPR017968">
    <property type="entry name" value="Acylphosphatase_CS"/>
</dbReference>
<comment type="similarity">
    <text evidence="2">Belongs to the acylphosphatase family.</text>
</comment>
<evidence type="ECO:0000313" key="15">
    <source>
        <dbReference type="Proteomes" id="UP000004754"/>
    </source>
</evidence>
<dbReference type="OrthoDB" id="9808093at2"/>
<dbReference type="Proteomes" id="UP000004754">
    <property type="component" value="Unassembled WGS sequence"/>
</dbReference>
<comment type="pathway">
    <text evidence="1">Protein modification; [NiFe] hydrogenase maturation.</text>
</comment>
<dbReference type="InterPro" id="IPR011125">
    <property type="entry name" value="Znf_HypF"/>
</dbReference>
<comment type="similarity">
    <text evidence="3 10">Belongs to the carbamoyltransferase HypF family.</text>
</comment>
<dbReference type="PROSITE" id="PS51160">
    <property type="entry name" value="ACYLPHOSPHATASE_3"/>
    <property type="match status" value="1"/>
</dbReference>
<evidence type="ECO:0000259" key="12">
    <source>
        <dbReference type="PROSITE" id="PS51160"/>
    </source>
</evidence>
<accession>E6MDY2</accession>
<dbReference type="GO" id="GO:0051604">
    <property type="term" value="P:protein maturation"/>
    <property type="evidence" value="ECO:0007669"/>
    <property type="project" value="TreeGrafter"/>
</dbReference>
<dbReference type="Gene3D" id="3.30.420.40">
    <property type="match status" value="1"/>
</dbReference>
<dbReference type="PROSITE" id="PS51163">
    <property type="entry name" value="YRDC"/>
    <property type="match status" value="1"/>
</dbReference>
<comment type="caution">
    <text evidence="14">The sequence shown here is derived from an EMBL/GenBank/DDBJ whole genome shotgun (WGS) entry which is preliminary data.</text>
</comment>
<dbReference type="Pfam" id="PF01300">
    <property type="entry name" value="Sua5_yciO_yrdC"/>
    <property type="match status" value="1"/>
</dbReference>
<dbReference type="PANTHER" id="PTHR42959:SF1">
    <property type="entry name" value="CARBAMOYLTRANSFERASE HYPF"/>
    <property type="match status" value="1"/>
</dbReference>
<keyword evidence="4" id="KW-0436">Ligase</keyword>
<dbReference type="EMBL" id="AEQN01000005">
    <property type="protein sequence ID" value="EFV02741.1"/>
    <property type="molecule type" value="Genomic_DNA"/>
</dbReference>
<dbReference type="GO" id="GO:0016874">
    <property type="term" value="F:ligase activity"/>
    <property type="evidence" value="ECO:0007669"/>
    <property type="project" value="UniProtKB-UniRule"/>
</dbReference>
<evidence type="ECO:0000256" key="3">
    <source>
        <dbReference type="ARBA" id="ARBA00008097"/>
    </source>
</evidence>
<dbReference type="UniPathway" id="UPA00335"/>
<feature type="domain" description="YrdC-like" evidence="13">
    <location>
        <begin position="199"/>
        <end position="389"/>
    </location>
</feature>
<evidence type="ECO:0000256" key="2">
    <source>
        <dbReference type="ARBA" id="ARBA00005614"/>
    </source>
</evidence>
<dbReference type="Gene3D" id="3.30.420.360">
    <property type="match status" value="1"/>
</dbReference>
<dbReference type="Pfam" id="PF17788">
    <property type="entry name" value="HypF_C"/>
    <property type="match status" value="1"/>
</dbReference>
<evidence type="ECO:0000256" key="9">
    <source>
        <dbReference type="ARBA" id="ARBA00048220"/>
    </source>
</evidence>
<dbReference type="SUPFAM" id="SSF55821">
    <property type="entry name" value="YrdC/RibB"/>
    <property type="match status" value="1"/>
</dbReference>
<comment type="catalytic activity">
    <reaction evidence="8 11">
        <text>an acyl phosphate + H2O = a carboxylate + phosphate + H(+)</text>
        <dbReference type="Rhea" id="RHEA:14965"/>
        <dbReference type="ChEBI" id="CHEBI:15377"/>
        <dbReference type="ChEBI" id="CHEBI:15378"/>
        <dbReference type="ChEBI" id="CHEBI:29067"/>
        <dbReference type="ChEBI" id="CHEBI:43474"/>
        <dbReference type="ChEBI" id="CHEBI:59918"/>
        <dbReference type="EC" id="3.6.1.7"/>
    </reaction>
</comment>
<dbReference type="InterPro" id="IPR017945">
    <property type="entry name" value="DHBP_synth_RibB-like_a/b_dom"/>
</dbReference>
<keyword evidence="11" id="KW-0378">Hydrolase</keyword>
<keyword evidence="7" id="KW-0862">Zinc</keyword>
<dbReference type="Pfam" id="PF22521">
    <property type="entry name" value="HypF_C_2"/>
    <property type="match status" value="1"/>
</dbReference>
<dbReference type="Pfam" id="PF07503">
    <property type="entry name" value="zf-HYPF"/>
    <property type="match status" value="2"/>
</dbReference>
<evidence type="ECO:0000256" key="5">
    <source>
        <dbReference type="ARBA" id="ARBA00022723"/>
    </source>
</evidence>
<evidence type="ECO:0000256" key="7">
    <source>
        <dbReference type="ARBA" id="ARBA00022833"/>
    </source>
</evidence>
<dbReference type="GO" id="GO:0016743">
    <property type="term" value="F:carboxyl- or carbamoyltransferase activity"/>
    <property type="evidence" value="ECO:0007669"/>
    <property type="project" value="UniProtKB-UniRule"/>
</dbReference>
<dbReference type="Gene3D" id="3.30.110.120">
    <property type="match status" value="1"/>
</dbReference>
<keyword evidence="6" id="KW-0863">Zinc-finger</keyword>
<proteinExistence type="inferred from homology"/>
<feature type="active site" evidence="11">
    <location>
        <position position="39"/>
    </location>
</feature>
<name>E6MDY2_9FIRM</name>
<feature type="domain" description="Acylphosphatase-like" evidence="12">
    <location>
        <begin position="6"/>
        <end position="93"/>
    </location>
</feature>
<dbReference type="NCBIfam" id="TIGR00143">
    <property type="entry name" value="hypF"/>
    <property type="match status" value="1"/>
</dbReference>
<dbReference type="InterPro" id="IPR041440">
    <property type="entry name" value="HypF_C"/>
</dbReference>
<comment type="catalytic activity">
    <reaction evidence="9">
        <text>C-terminal L-cysteinyl-[HypE protein] + carbamoyl phosphate + ATP + H2O = C-terminal S-carboxamide-L-cysteinyl-[HypE protein] + AMP + phosphate + diphosphate + H(+)</text>
        <dbReference type="Rhea" id="RHEA:55636"/>
        <dbReference type="Rhea" id="RHEA-COMP:14247"/>
        <dbReference type="Rhea" id="RHEA-COMP:14392"/>
        <dbReference type="ChEBI" id="CHEBI:15377"/>
        <dbReference type="ChEBI" id="CHEBI:15378"/>
        <dbReference type="ChEBI" id="CHEBI:30616"/>
        <dbReference type="ChEBI" id="CHEBI:33019"/>
        <dbReference type="ChEBI" id="CHEBI:43474"/>
        <dbReference type="ChEBI" id="CHEBI:58228"/>
        <dbReference type="ChEBI" id="CHEBI:76913"/>
        <dbReference type="ChEBI" id="CHEBI:139126"/>
        <dbReference type="ChEBI" id="CHEBI:456215"/>
    </reaction>
</comment>
<keyword evidence="15" id="KW-1185">Reference proteome</keyword>
<dbReference type="PANTHER" id="PTHR42959">
    <property type="entry name" value="CARBAMOYLTRANSFERASE"/>
    <property type="match status" value="1"/>
</dbReference>
<dbReference type="PIRSF" id="PIRSF006256">
    <property type="entry name" value="CMPcnvr_hdrg_mat"/>
    <property type="match status" value="1"/>
</dbReference>
<dbReference type="eggNOG" id="COG0068">
    <property type="taxonomic scope" value="Bacteria"/>
</dbReference>
<dbReference type="PROSITE" id="PS00150">
    <property type="entry name" value="ACYLPHOSPHATASE_1"/>
    <property type="match status" value="1"/>
</dbReference>
<gene>
    <name evidence="14" type="primary">hypF</name>
    <name evidence="14" type="ORF">HMP0721_0215</name>
</gene>
<dbReference type="Pfam" id="PF00708">
    <property type="entry name" value="Acylphosphatase"/>
    <property type="match status" value="1"/>
</dbReference>
<evidence type="ECO:0000256" key="11">
    <source>
        <dbReference type="PROSITE-ProRule" id="PRU00520"/>
    </source>
</evidence>
<dbReference type="EC" id="6.2.-.-" evidence="10"/>
<dbReference type="HOGENOM" id="CLU_009164_0_0_9"/>
<sequence length="771" mass="82146">MSGQVTRRLRVYGIVQGVGFRPTVSRHAARFGITGSVCNKGPYVEILAQGAPRAVSAFAAAVENEPPRRAAILKLDNKKVNDAPDYQAFDIIESGKTAGEIYISPDIAICDDCAAELADPANRRYRHPFINCTCCGPRLTILDALPYDRERTSMAAFPMCDTCKTEYHDPESRRYDAQPVCCNDCGPSVYVIGQDLKDRLAITAARRMIAGGGVVAVKGIGGFHLCCDATDEAAVMRLRRHKHRPTKPFAVMARDEAAADRECVIGPVQRAVLTGHQKPIALLPKKASGRAADAVAPGAKALGLMLPYAPIQLLLFTYDDDVSVPDLLVMTSGNVSGAPICRNDAEAVQELGNLCDLILSNDRPIRTRADDSVMDFLEDAPYMVRRSRGYAPLPVMCSQPLTHQVLAVGGELKNTFCIGKGPLFYPSAYVGDLADVRTVAALRESVARMTALLEAAPEAVACDLHPRYESSRVAAGLGLPVAAVQHHHAHIAACLAENDASGPVIGLAFDGTGYGPDHTIWGGEILIADCRDYERVGSVVPFHQVGGDASAREGWRVAVALFYGLTKDAEATTAWAADLGLCEAAAARAQCTMIDRRMNTVTSTSVGRLFDGVSAMLGLCRQSTFEGEAATALEFCAEGWQGDAPSLGERPLVLQESGGLQLNTPALVRRIGDGLAAGRPTAELAYGFHAGLAAQAVAACVQLRKTRGLAAVALSGGVFQNKLLTRLTRDKLEEQGFTVLLHHLVPPNDGGLSLGQAVIASVRLEARASLK</sequence>
<dbReference type="InterPro" id="IPR051060">
    <property type="entry name" value="Carbamoyltrans_HypF-like"/>
</dbReference>
<evidence type="ECO:0000313" key="14">
    <source>
        <dbReference type="EMBL" id="EFV02741.1"/>
    </source>
</evidence>
<dbReference type="InterPro" id="IPR004421">
    <property type="entry name" value="Carbamoyltransferase_HypF"/>
</dbReference>
<reference evidence="14 15" key="1">
    <citation type="submission" date="2010-12" db="EMBL/GenBank/DDBJ databases">
        <authorList>
            <person name="Muzny D."/>
            <person name="Qin X."/>
            <person name="Deng J."/>
            <person name="Jiang H."/>
            <person name="Liu Y."/>
            <person name="Qu J."/>
            <person name="Song X.-Z."/>
            <person name="Zhang L."/>
            <person name="Thornton R."/>
            <person name="Coyle M."/>
            <person name="Francisco L."/>
            <person name="Jackson L."/>
            <person name="Javaid M."/>
            <person name="Korchina V."/>
            <person name="Kovar C."/>
            <person name="Mata R."/>
            <person name="Mathew T."/>
            <person name="Ngo R."/>
            <person name="Nguyen L."/>
            <person name="Nguyen N."/>
            <person name="Okwuonu G."/>
            <person name="Ongeri F."/>
            <person name="Pham C."/>
            <person name="Simmons D."/>
            <person name="Wilczek-Boney K."/>
            <person name="Hale W."/>
            <person name="Jakkamsetti A."/>
            <person name="Pham P."/>
            <person name="Ruth R."/>
            <person name="San Lucas F."/>
            <person name="Warren J."/>
            <person name="Zhang J."/>
            <person name="Zhao Z."/>
            <person name="Zhou C."/>
            <person name="Zhu D."/>
            <person name="Lee S."/>
            <person name="Bess C."/>
            <person name="Blankenburg K."/>
            <person name="Forbes L."/>
            <person name="Fu Q."/>
            <person name="Gubbala S."/>
            <person name="Hirani K."/>
            <person name="Jayaseelan J.C."/>
            <person name="Lara F."/>
            <person name="Munidasa M."/>
            <person name="Palculict T."/>
            <person name="Patil S."/>
            <person name="Pu L.-L."/>
            <person name="Saada N."/>
            <person name="Tang L."/>
            <person name="Weissenberger G."/>
            <person name="Zhu Y."/>
            <person name="Hemphill L."/>
            <person name="Shang Y."/>
            <person name="Youmans B."/>
            <person name="Ayvaz T."/>
            <person name="Ross M."/>
            <person name="Santibanez J."/>
            <person name="Aqrawi P."/>
            <person name="Gross S."/>
            <person name="Joshi V."/>
            <person name="Fowler G."/>
            <person name="Nazareth L."/>
            <person name="Reid J."/>
            <person name="Worley K."/>
            <person name="Petrosino J."/>
            <person name="Highlander S."/>
            <person name="Gibbs R."/>
        </authorList>
    </citation>
    <scope>NUCLEOTIDE SEQUENCE [LARGE SCALE GENOMIC DNA]</scope>
    <source>
        <strain evidence="14 15">ATCC 23263</strain>
    </source>
</reference>
<dbReference type="GO" id="GO:0008270">
    <property type="term" value="F:zinc ion binding"/>
    <property type="evidence" value="ECO:0007669"/>
    <property type="project" value="UniProtKB-KW"/>
</dbReference>
<feature type="active site" evidence="11">
    <location>
        <position position="21"/>
    </location>
</feature>
<evidence type="ECO:0000256" key="10">
    <source>
        <dbReference type="PIRNR" id="PIRNR006256"/>
    </source>
</evidence>
<dbReference type="AlphaFoldDB" id="E6MDY2"/>
<dbReference type="SUPFAM" id="SSF54975">
    <property type="entry name" value="Acylphosphatase/BLUF domain-like"/>
    <property type="match status" value="1"/>
</dbReference>
<dbReference type="Gene3D" id="3.90.870.50">
    <property type="match status" value="1"/>
</dbReference>
<dbReference type="InterPro" id="IPR036046">
    <property type="entry name" value="Acylphosphatase-like_dom_sf"/>
</dbReference>
<keyword evidence="5" id="KW-0479">Metal-binding</keyword>
<dbReference type="GO" id="GO:0003725">
    <property type="term" value="F:double-stranded RNA binding"/>
    <property type="evidence" value="ECO:0007669"/>
    <property type="project" value="InterPro"/>
</dbReference>
<evidence type="ECO:0000256" key="8">
    <source>
        <dbReference type="ARBA" id="ARBA00047645"/>
    </source>
</evidence>
<evidence type="ECO:0000256" key="4">
    <source>
        <dbReference type="ARBA" id="ARBA00022598"/>
    </source>
</evidence>
<evidence type="ECO:0000256" key="1">
    <source>
        <dbReference type="ARBA" id="ARBA00004711"/>
    </source>
</evidence>
<keyword evidence="14" id="KW-0808">Transferase</keyword>
<organism evidence="14 15">
    <name type="scientific">Pseudoramibacter alactolyticus ATCC 23263</name>
    <dbReference type="NCBI Taxonomy" id="887929"/>
    <lineage>
        <taxon>Bacteria</taxon>
        <taxon>Bacillati</taxon>
        <taxon>Bacillota</taxon>
        <taxon>Clostridia</taxon>
        <taxon>Eubacteriales</taxon>
        <taxon>Eubacteriaceae</taxon>
        <taxon>Pseudoramibacter</taxon>
    </lineage>
</organism>
<dbReference type="InterPro" id="IPR055128">
    <property type="entry name" value="HypF_C_2"/>
</dbReference>
<evidence type="ECO:0000256" key="6">
    <source>
        <dbReference type="ARBA" id="ARBA00022771"/>
    </source>
</evidence>
<dbReference type="InterPro" id="IPR001792">
    <property type="entry name" value="Acylphosphatase-like_dom"/>
</dbReference>